<reference evidence="3" key="2">
    <citation type="submission" date="2022-10" db="EMBL/GenBank/DDBJ databases">
        <authorList>
            <consortium name="ENA_rothamsted_submissions"/>
            <consortium name="culmorum"/>
            <person name="King R."/>
        </authorList>
    </citation>
    <scope>NUCLEOTIDE SEQUENCE</scope>
</reference>
<evidence type="ECO:0000256" key="1">
    <source>
        <dbReference type="SAM" id="Phobius"/>
    </source>
</evidence>
<proteinExistence type="predicted"/>
<reference evidence="3" key="1">
    <citation type="submission" date="2021-12" db="EMBL/GenBank/DDBJ databases">
        <authorList>
            <person name="King R."/>
        </authorList>
    </citation>
    <scope>NUCLEOTIDE SEQUENCE</scope>
</reference>
<accession>A0A9N9RGE6</accession>
<keyword evidence="2" id="KW-0732">Signal</keyword>
<keyword evidence="1" id="KW-1133">Transmembrane helix</keyword>
<feature type="transmembrane region" description="Helical" evidence="1">
    <location>
        <begin position="62"/>
        <end position="81"/>
    </location>
</feature>
<dbReference type="EMBL" id="OU893340">
    <property type="protein sequence ID" value="CAG9796302.1"/>
    <property type="molecule type" value="Genomic_DNA"/>
</dbReference>
<sequence>MKDIGHRNFFIILVALIVCSVNCSEEENKIIEARGKTKYALLTNLAILFAVKVGLYKIFLGIALVIVSIKTLVVMAWALAISKYVPDAWPHYKNTDFVHSYYGDFNNFAQKPELPYNEIHFFYVAAAKFFILKIVYGIIFFALLSKGWHFVLWFIHHLKQKKEHVEYIQPEPIHHGYHGYEHHEIEQHGYEEPYHGYDQPYHGYDQPYHGYGKPTYGEYETEDNKRIYDADGSYSIKSYKRT</sequence>
<dbReference type="Proteomes" id="UP001153714">
    <property type="component" value="Chromosome 9"/>
</dbReference>
<keyword evidence="1" id="KW-0812">Transmembrane</keyword>
<dbReference type="AlphaFoldDB" id="A0A9N9RGE6"/>
<keyword evidence="4" id="KW-1185">Reference proteome</keyword>
<evidence type="ECO:0000313" key="4">
    <source>
        <dbReference type="Proteomes" id="UP001153714"/>
    </source>
</evidence>
<name>A0A9N9RGE6_9NEOP</name>
<feature type="signal peptide" evidence="2">
    <location>
        <begin position="1"/>
        <end position="23"/>
    </location>
</feature>
<protein>
    <submittedName>
        <fullName evidence="3">Uncharacterized protein</fullName>
    </submittedName>
</protein>
<evidence type="ECO:0000256" key="2">
    <source>
        <dbReference type="SAM" id="SignalP"/>
    </source>
</evidence>
<feature type="transmembrane region" description="Helical" evidence="1">
    <location>
        <begin position="121"/>
        <end position="144"/>
    </location>
</feature>
<evidence type="ECO:0000313" key="3">
    <source>
        <dbReference type="EMBL" id="CAG9796302.1"/>
    </source>
</evidence>
<feature type="chain" id="PRO_5040118059" evidence="2">
    <location>
        <begin position="24"/>
        <end position="242"/>
    </location>
</feature>
<organism evidence="3 4">
    <name type="scientific">Diatraea saccharalis</name>
    <name type="common">sugarcane borer</name>
    <dbReference type="NCBI Taxonomy" id="40085"/>
    <lineage>
        <taxon>Eukaryota</taxon>
        <taxon>Metazoa</taxon>
        <taxon>Ecdysozoa</taxon>
        <taxon>Arthropoda</taxon>
        <taxon>Hexapoda</taxon>
        <taxon>Insecta</taxon>
        <taxon>Pterygota</taxon>
        <taxon>Neoptera</taxon>
        <taxon>Endopterygota</taxon>
        <taxon>Lepidoptera</taxon>
        <taxon>Glossata</taxon>
        <taxon>Ditrysia</taxon>
        <taxon>Pyraloidea</taxon>
        <taxon>Crambidae</taxon>
        <taxon>Crambinae</taxon>
        <taxon>Diatraea</taxon>
    </lineage>
</organism>
<keyword evidence="1" id="KW-0472">Membrane</keyword>
<dbReference type="OrthoDB" id="7442413at2759"/>
<gene>
    <name evidence="3" type="ORF">DIATSA_LOCUS13499</name>
</gene>